<keyword evidence="6" id="KW-1185">Reference proteome</keyword>
<protein>
    <submittedName>
        <fullName evidence="5">Serine phosphatase RsbU (Regulator of sigma subunit)</fullName>
    </submittedName>
</protein>
<feature type="domain" description="GAF" evidence="3">
    <location>
        <begin position="53"/>
        <end position="219"/>
    </location>
</feature>
<dbReference type="SMART" id="SM00331">
    <property type="entry name" value="PP2C_SIG"/>
    <property type="match status" value="1"/>
</dbReference>
<dbReference type="InterPro" id="IPR052016">
    <property type="entry name" value="Bact_Sigma-Reg"/>
</dbReference>
<dbReference type="InterPro" id="IPR029016">
    <property type="entry name" value="GAF-like_dom_sf"/>
</dbReference>
<keyword evidence="1" id="KW-0378">Hydrolase</keyword>
<organism evidence="5 6">
    <name type="scientific">Blastococcus saxobsidens</name>
    <dbReference type="NCBI Taxonomy" id="138336"/>
    <lineage>
        <taxon>Bacteria</taxon>
        <taxon>Bacillati</taxon>
        <taxon>Actinomycetota</taxon>
        <taxon>Actinomycetes</taxon>
        <taxon>Geodermatophilales</taxon>
        <taxon>Geodermatophilaceae</taxon>
        <taxon>Blastococcus</taxon>
    </lineage>
</organism>
<evidence type="ECO:0000313" key="6">
    <source>
        <dbReference type="Proteomes" id="UP000292507"/>
    </source>
</evidence>
<dbReference type="InterPro" id="IPR036457">
    <property type="entry name" value="PPM-type-like_dom_sf"/>
</dbReference>
<feature type="region of interest" description="Disordered" evidence="2">
    <location>
        <begin position="461"/>
        <end position="482"/>
    </location>
</feature>
<proteinExistence type="predicted"/>
<dbReference type="InterPro" id="IPR003018">
    <property type="entry name" value="GAF"/>
</dbReference>
<reference evidence="5 6" key="1">
    <citation type="submission" date="2019-02" db="EMBL/GenBank/DDBJ databases">
        <title>Sequencing the genomes of 1000 actinobacteria strains.</title>
        <authorList>
            <person name="Klenk H.-P."/>
        </authorList>
    </citation>
    <scope>NUCLEOTIDE SEQUENCE [LARGE SCALE GENOMIC DNA]</scope>
    <source>
        <strain evidence="5 6">DSM 44509</strain>
    </source>
</reference>
<dbReference type="SUPFAM" id="SSF55781">
    <property type="entry name" value="GAF domain-like"/>
    <property type="match status" value="1"/>
</dbReference>
<accession>A0A4Q7Y9M4</accession>
<feature type="domain" description="PPM-type phosphatase" evidence="4">
    <location>
        <begin position="239"/>
        <end position="459"/>
    </location>
</feature>
<dbReference type="SUPFAM" id="SSF81606">
    <property type="entry name" value="PP2C-like"/>
    <property type="match status" value="1"/>
</dbReference>
<dbReference type="Pfam" id="PF07228">
    <property type="entry name" value="SpoIIE"/>
    <property type="match status" value="1"/>
</dbReference>
<evidence type="ECO:0000256" key="2">
    <source>
        <dbReference type="SAM" id="MobiDB-lite"/>
    </source>
</evidence>
<dbReference type="AlphaFoldDB" id="A0A4Q7Y9M4"/>
<sequence length="482" mass="51469">MPPTTTSSGCCWPSRNYFVDVTDRRIVQQQAERAASRERLLNLITEDLAGELDAEAAVRRLSRLVVPAVSDMSIVTLIDDDRAAGSRRGLRSSVSWHADPGLRDAAEAYAHSRLSALSEDAIIVRALQTGETQLLNGDATPRGLEMLEPGPAREALATLAPDAVAVLPLPGRTGPVGMLTLCNGAGRGPFTPEDLVTARHVAARAGLVLDNARLYRQQRDLAEGLQRSLLTPPPEPDHLQIVVRYVPAGQAAQVGGDWYDALMQPTGATVLVIGDVVGHDIQAAAAMGQIRSIVRTLGALDDDGPAAVLRATEEVMATLGSGILATTVVARLEQTEEERSLGLTRLRWSNAGHPPPATIARDGAVQLLSTGHTDLMLGVDPAAPRRESQVTLGRDSVVVLYSDGLVERRDADLDRGLARLQAILADLAGRELEELCDELLARMLPGTPDDDVALVAVRLHRQDEPRPPEAGPDRVPPGFPTD</sequence>
<name>A0A4Q7Y9M4_9ACTN</name>
<dbReference type="RefSeq" id="WP_104530536.1">
    <property type="nucleotide sequence ID" value="NZ_POQT01000062.1"/>
</dbReference>
<dbReference type="EMBL" id="SHKV01000001">
    <property type="protein sequence ID" value="RZU33730.1"/>
    <property type="molecule type" value="Genomic_DNA"/>
</dbReference>
<evidence type="ECO:0000259" key="4">
    <source>
        <dbReference type="SMART" id="SM00331"/>
    </source>
</evidence>
<dbReference type="GO" id="GO:0016791">
    <property type="term" value="F:phosphatase activity"/>
    <property type="evidence" value="ECO:0007669"/>
    <property type="project" value="TreeGrafter"/>
</dbReference>
<evidence type="ECO:0000256" key="1">
    <source>
        <dbReference type="ARBA" id="ARBA00022801"/>
    </source>
</evidence>
<comment type="caution">
    <text evidence="5">The sequence shown here is derived from an EMBL/GenBank/DDBJ whole genome shotgun (WGS) entry which is preliminary data.</text>
</comment>
<dbReference type="Gene3D" id="3.60.40.10">
    <property type="entry name" value="PPM-type phosphatase domain"/>
    <property type="match status" value="1"/>
</dbReference>
<dbReference type="PANTHER" id="PTHR43156:SF2">
    <property type="entry name" value="STAGE II SPORULATION PROTEIN E"/>
    <property type="match status" value="1"/>
</dbReference>
<dbReference type="SMART" id="SM00065">
    <property type="entry name" value="GAF"/>
    <property type="match status" value="1"/>
</dbReference>
<feature type="compositionally biased region" description="Pro residues" evidence="2">
    <location>
        <begin position="468"/>
        <end position="482"/>
    </location>
</feature>
<dbReference type="PANTHER" id="PTHR43156">
    <property type="entry name" value="STAGE II SPORULATION PROTEIN E-RELATED"/>
    <property type="match status" value="1"/>
</dbReference>
<dbReference type="InterPro" id="IPR001932">
    <property type="entry name" value="PPM-type_phosphatase-like_dom"/>
</dbReference>
<gene>
    <name evidence="5" type="ORF">BKA19_3465</name>
</gene>
<dbReference type="Pfam" id="PF01590">
    <property type="entry name" value="GAF"/>
    <property type="match status" value="1"/>
</dbReference>
<evidence type="ECO:0000259" key="3">
    <source>
        <dbReference type="SMART" id="SM00065"/>
    </source>
</evidence>
<dbReference type="Proteomes" id="UP000292507">
    <property type="component" value="Unassembled WGS sequence"/>
</dbReference>
<dbReference type="OrthoDB" id="118142at2"/>
<evidence type="ECO:0000313" key="5">
    <source>
        <dbReference type="EMBL" id="RZU33730.1"/>
    </source>
</evidence>
<dbReference type="Gene3D" id="3.30.450.40">
    <property type="match status" value="1"/>
</dbReference>